<name>A0A7J6QVR9_PEROL</name>
<feature type="non-terminal residue" evidence="1">
    <location>
        <position position="1"/>
    </location>
</feature>
<evidence type="ECO:0000313" key="2">
    <source>
        <dbReference type="Proteomes" id="UP000553632"/>
    </source>
</evidence>
<organism evidence="1 2">
    <name type="scientific">Perkinsus olseni</name>
    <name type="common">Perkinsus atlanticus</name>
    <dbReference type="NCBI Taxonomy" id="32597"/>
    <lineage>
        <taxon>Eukaryota</taxon>
        <taxon>Sar</taxon>
        <taxon>Alveolata</taxon>
        <taxon>Perkinsozoa</taxon>
        <taxon>Perkinsea</taxon>
        <taxon>Perkinsida</taxon>
        <taxon>Perkinsidae</taxon>
        <taxon>Perkinsus</taxon>
    </lineage>
</organism>
<reference evidence="1 2" key="1">
    <citation type="submission" date="2020-04" db="EMBL/GenBank/DDBJ databases">
        <title>Perkinsus olseni comparative genomics.</title>
        <authorList>
            <person name="Bogema D.R."/>
        </authorList>
    </citation>
    <scope>NUCLEOTIDE SEQUENCE [LARGE SCALE GENOMIC DNA]</scope>
    <source>
        <strain evidence="1 2">ATCC PRA-207</strain>
    </source>
</reference>
<feature type="non-terminal residue" evidence="1">
    <location>
        <position position="103"/>
    </location>
</feature>
<protein>
    <submittedName>
        <fullName evidence="1">Uncharacterized protein</fullName>
    </submittedName>
</protein>
<sequence length="103" mass="11818">LRIPTSGVSEVLMPVVWRGPPSLNASDLQLREGTVAEENKCRLDFGANQQINITFGDSYSQDFTYLHIEYSFHDIRITHDQEARQHFSSTLPFKHLIRTPVMT</sequence>
<dbReference type="EMBL" id="JABANO010030234">
    <property type="protein sequence ID" value="KAF4712231.1"/>
    <property type="molecule type" value="Genomic_DNA"/>
</dbReference>
<evidence type="ECO:0000313" key="1">
    <source>
        <dbReference type="EMBL" id="KAF4712231.1"/>
    </source>
</evidence>
<gene>
    <name evidence="1" type="ORF">FOZ63_016215</name>
</gene>
<dbReference type="Proteomes" id="UP000553632">
    <property type="component" value="Unassembled WGS sequence"/>
</dbReference>
<keyword evidence="2" id="KW-1185">Reference proteome</keyword>
<dbReference type="AlphaFoldDB" id="A0A7J6QVR9"/>
<proteinExistence type="predicted"/>
<accession>A0A7J6QVR9</accession>
<comment type="caution">
    <text evidence="1">The sequence shown here is derived from an EMBL/GenBank/DDBJ whole genome shotgun (WGS) entry which is preliminary data.</text>
</comment>